<feature type="signal peptide" evidence="2">
    <location>
        <begin position="1"/>
        <end position="46"/>
    </location>
</feature>
<dbReference type="Proteomes" id="UP000245137">
    <property type="component" value="Unassembled WGS sequence"/>
</dbReference>
<dbReference type="AlphaFoldDB" id="A0A2U1SRQ4"/>
<evidence type="ECO:0000313" key="4">
    <source>
        <dbReference type="EMBL" id="TRL36111.1"/>
    </source>
</evidence>
<comment type="caution">
    <text evidence="3">The sequence shown here is derived from an EMBL/GenBank/DDBJ whole genome shotgun (WGS) entry which is preliminary data.</text>
</comment>
<dbReference type="OrthoDB" id="8454562at2"/>
<sequence length="126" mass="13717">MKPAAPARSPAQQRGLAKMNSSSSGRRATLACAGSLFVLLSGAAVAQDADFSQLPIYREFRDQLAAQGWRPDAGFGLKLPSGKPLYRFPEVLCGPKICHARWIRSGTEKIVTLIRGDLDEEYRVSP</sequence>
<dbReference type="Proteomes" id="UP000316781">
    <property type="component" value="Unassembled WGS sequence"/>
</dbReference>
<reference evidence="4 6" key="3">
    <citation type="submission" date="2019-07" db="EMBL/GenBank/DDBJ databases">
        <title>Ln-dependent methylotrophs.</title>
        <authorList>
            <person name="Tani A."/>
        </authorList>
    </citation>
    <scope>NUCLEOTIDE SEQUENCE [LARGE SCALE GENOMIC DNA]</scope>
    <source>
        <strain evidence="4 6">SM89A</strain>
    </source>
</reference>
<organism evidence="3 5">
    <name type="scientific">Methylosinus sporium</name>
    <dbReference type="NCBI Taxonomy" id="428"/>
    <lineage>
        <taxon>Bacteria</taxon>
        <taxon>Pseudomonadati</taxon>
        <taxon>Pseudomonadota</taxon>
        <taxon>Alphaproteobacteria</taxon>
        <taxon>Hyphomicrobiales</taxon>
        <taxon>Methylocystaceae</taxon>
        <taxon>Methylosinus</taxon>
    </lineage>
</organism>
<dbReference type="EMBL" id="VJMF01000024">
    <property type="protein sequence ID" value="TRL36111.1"/>
    <property type="molecule type" value="Genomic_DNA"/>
</dbReference>
<evidence type="ECO:0000313" key="3">
    <source>
        <dbReference type="EMBL" id="PWB94289.1"/>
    </source>
</evidence>
<evidence type="ECO:0000313" key="5">
    <source>
        <dbReference type="Proteomes" id="UP000245137"/>
    </source>
</evidence>
<feature type="compositionally biased region" description="Low complexity" evidence="1">
    <location>
        <begin position="1"/>
        <end position="14"/>
    </location>
</feature>
<feature type="chain" id="PRO_5036052188" evidence="2">
    <location>
        <begin position="47"/>
        <end position="126"/>
    </location>
</feature>
<protein>
    <submittedName>
        <fullName evidence="3">Uncharacterized protein</fullName>
    </submittedName>
</protein>
<feature type="region of interest" description="Disordered" evidence="1">
    <location>
        <begin position="1"/>
        <end position="24"/>
    </location>
</feature>
<evidence type="ECO:0000256" key="1">
    <source>
        <dbReference type="SAM" id="MobiDB-lite"/>
    </source>
</evidence>
<evidence type="ECO:0000313" key="6">
    <source>
        <dbReference type="Proteomes" id="UP000316781"/>
    </source>
</evidence>
<reference evidence="3 5" key="1">
    <citation type="journal article" date="2018" name="Appl. Microbiol. Biotechnol.">
        <title>Co-cultivation of the strictly anaerobic methanogen Methanosarcina barkeri with aerobic methanotrophs in an oxygen-limited membrane bioreactor.</title>
        <authorList>
            <person name="In 't Zandt M.H."/>
            <person name="van den Bosch T.J.M."/>
            <person name="Rijkers R."/>
            <person name="van Kessel M.A.H.J."/>
            <person name="Jetten M.S.M."/>
            <person name="Welte C.U."/>
        </authorList>
    </citation>
    <scope>NUCLEOTIDE SEQUENCE [LARGE SCALE GENOMIC DNA]</scope>
    <source>
        <strain evidence="3 5">DSM 17706</strain>
    </source>
</reference>
<accession>A0A2U1SRQ4</accession>
<keyword evidence="2" id="KW-0732">Signal</keyword>
<evidence type="ECO:0000256" key="2">
    <source>
        <dbReference type="SAM" id="SignalP"/>
    </source>
</evidence>
<proteinExistence type="predicted"/>
<name>A0A2U1SRQ4_METSR</name>
<gene>
    <name evidence="3" type="ORF">C5689_08145</name>
    <name evidence="4" type="ORF">FM996_06220</name>
</gene>
<reference evidence="3" key="2">
    <citation type="submission" date="2018-02" db="EMBL/GenBank/DDBJ databases">
        <authorList>
            <person name="Cohen D.B."/>
            <person name="Kent A.D."/>
        </authorList>
    </citation>
    <scope>NUCLEOTIDE SEQUENCE</scope>
    <source>
        <strain evidence="3">DSM 17706</strain>
    </source>
</reference>
<dbReference type="RefSeq" id="WP_108916782.1">
    <property type="nucleotide sequence ID" value="NZ_CP189553.1"/>
</dbReference>
<dbReference type="EMBL" id="PUIV01000009">
    <property type="protein sequence ID" value="PWB94289.1"/>
    <property type="molecule type" value="Genomic_DNA"/>
</dbReference>
<keyword evidence="5" id="KW-1185">Reference proteome</keyword>